<reference evidence="1 2" key="1">
    <citation type="submission" date="2019-12" db="EMBL/GenBank/DDBJ databases">
        <authorList>
            <person name="Sun J.-Q."/>
        </authorList>
    </citation>
    <scope>NUCLEOTIDE SEQUENCE [LARGE SCALE GENOMIC DNA]</scope>
    <source>
        <strain evidence="1 2">JCM 17928</strain>
    </source>
</reference>
<dbReference type="EMBL" id="WOWP01000016">
    <property type="protein sequence ID" value="MUV03165.1"/>
    <property type="molecule type" value="Genomic_DNA"/>
</dbReference>
<protein>
    <recommendedName>
        <fullName evidence="3">Late embryogenesis abundant protein LEA-2 subgroup domain-containing protein</fullName>
    </recommendedName>
</protein>
<evidence type="ECO:0000313" key="2">
    <source>
        <dbReference type="Proteomes" id="UP000433945"/>
    </source>
</evidence>
<evidence type="ECO:0008006" key="3">
    <source>
        <dbReference type="Google" id="ProtNLM"/>
    </source>
</evidence>
<organism evidence="1 2">
    <name type="scientific">Flavobacterium rakeshii</name>
    <dbReference type="NCBI Taxonomy" id="1038845"/>
    <lineage>
        <taxon>Bacteria</taxon>
        <taxon>Pseudomonadati</taxon>
        <taxon>Bacteroidota</taxon>
        <taxon>Flavobacteriia</taxon>
        <taxon>Flavobacteriales</taxon>
        <taxon>Flavobacteriaceae</taxon>
        <taxon>Flavobacterium</taxon>
    </lineage>
</organism>
<evidence type="ECO:0000313" key="1">
    <source>
        <dbReference type="EMBL" id="MUV03165.1"/>
    </source>
</evidence>
<comment type="caution">
    <text evidence="1">The sequence shown here is derived from an EMBL/GenBank/DDBJ whole genome shotgun (WGS) entry which is preliminary data.</text>
</comment>
<gene>
    <name evidence="1" type="ORF">GN157_05530</name>
</gene>
<dbReference type="AlphaFoldDB" id="A0A6N8HC95"/>
<name>A0A6N8HC95_9FLAO</name>
<proteinExistence type="predicted"/>
<sequence>MKKTIVIAGLIIGGIAYAGYRKVQKLKEIFNQMKIHPSGLRNVKIGVDYFTFNLDLTIENPTTEAFSLNAGNTASFKRVLAYRNGHFLGMATLNLNMVNIPAFNSFELKNVPFQISSNIVIQNALSIESFSVEQLTFVVVVDILGKEYYIEG</sequence>
<dbReference type="OrthoDB" id="1349954at2"/>
<keyword evidence="2" id="KW-1185">Reference proteome</keyword>
<dbReference type="RefSeq" id="WP_157482109.1">
    <property type="nucleotide sequence ID" value="NZ_WOWP01000016.1"/>
</dbReference>
<dbReference type="Proteomes" id="UP000433945">
    <property type="component" value="Unassembled WGS sequence"/>
</dbReference>
<accession>A0A6N8HC95</accession>